<proteinExistence type="predicted"/>
<dbReference type="Pfam" id="PF12073">
    <property type="entry name" value="DUF3553"/>
    <property type="match status" value="1"/>
</dbReference>
<dbReference type="EMBL" id="JACIJM010000015">
    <property type="protein sequence ID" value="MBB5723839.1"/>
    <property type="molecule type" value="Genomic_DNA"/>
</dbReference>
<dbReference type="Proteomes" id="UP000535415">
    <property type="component" value="Unassembled WGS sequence"/>
</dbReference>
<gene>
    <name evidence="1" type="ORF">FHS72_003484</name>
</gene>
<sequence length="59" mass="6513">MSEMNAILEPGMIVRLVDKPEWGDGQVQSNIGGKITVNFREEGKVVMNAAHVILEIVTF</sequence>
<evidence type="ECO:0008006" key="3">
    <source>
        <dbReference type="Google" id="ProtNLM"/>
    </source>
</evidence>
<dbReference type="InterPro" id="IPR021938">
    <property type="entry name" value="DUF3553"/>
</dbReference>
<reference evidence="1 2" key="1">
    <citation type="submission" date="2020-08" db="EMBL/GenBank/DDBJ databases">
        <title>Genomic Encyclopedia of Type Strains, Phase IV (KMG-IV): sequencing the most valuable type-strain genomes for metagenomic binning, comparative biology and taxonomic classification.</title>
        <authorList>
            <person name="Goeker M."/>
        </authorList>
    </citation>
    <scope>NUCLEOTIDE SEQUENCE [LARGE SCALE GENOMIC DNA]</scope>
    <source>
        <strain evidence="1 2">DSM 101064</strain>
    </source>
</reference>
<keyword evidence="2" id="KW-1185">Reference proteome</keyword>
<name>A0A7W9BPJ7_9RHOB</name>
<organism evidence="1 2">
    <name type="scientific">Yoonia ponticola</name>
    <dbReference type="NCBI Taxonomy" id="1524255"/>
    <lineage>
        <taxon>Bacteria</taxon>
        <taxon>Pseudomonadati</taxon>
        <taxon>Pseudomonadota</taxon>
        <taxon>Alphaproteobacteria</taxon>
        <taxon>Rhodobacterales</taxon>
        <taxon>Paracoccaceae</taxon>
        <taxon>Yoonia</taxon>
    </lineage>
</organism>
<comment type="caution">
    <text evidence="1">The sequence shown here is derived from an EMBL/GenBank/DDBJ whole genome shotgun (WGS) entry which is preliminary data.</text>
</comment>
<dbReference type="RefSeq" id="WP_183530954.1">
    <property type="nucleotide sequence ID" value="NZ_JACIJM010000015.1"/>
</dbReference>
<evidence type="ECO:0000313" key="1">
    <source>
        <dbReference type="EMBL" id="MBB5723839.1"/>
    </source>
</evidence>
<protein>
    <recommendedName>
        <fullName evidence="3">DUF3553 domain-containing protein</fullName>
    </recommendedName>
</protein>
<evidence type="ECO:0000313" key="2">
    <source>
        <dbReference type="Proteomes" id="UP000535415"/>
    </source>
</evidence>
<accession>A0A7W9BPJ7</accession>
<dbReference type="AlphaFoldDB" id="A0A7W9BPJ7"/>